<dbReference type="Pfam" id="PF05726">
    <property type="entry name" value="Pirin_C"/>
    <property type="match status" value="1"/>
</dbReference>
<accession>A0A318GV66</accession>
<proteinExistence type="inferred from homology"/>
<comment type="caution">
    <text evidence="6">The sequence shown here is derived from an EMBL/GenBank/DDBJ whole genome shotgun (WGS) entry which is preliminary data.</text>
</comment>
<feature type="binding site" evidence="2">
    <location>
        <position position="93"/>
    </location>
    <ligand>
        <name>Fe cation</name>
        <dbReference type="ChEBI" id="CHEBI:24875"/>
    </ligand>
</feature>
<feature type="domain" description="Pirin N-terminal" evidence="4">
    <location>
        <begin position="38"/>
        <end position="111"/>
    </location>
</feature>
<dbReference type="OrthoDB" id="321327at2"/>
<keyword evidence="2" id="KW-0479">Metal-binding</keyword>
<reference evidence="6 7" key="1">
    <citation type="submission" date="2018-05" db="EMBL/GenBank/DDBJ databases">
        <title>Genomic Encyclopedia of Type Strains, Phase IV (KMG-IV): sequencing the most valuable type-strain genomes for metagenomic binning, comparative biology and taxonomic classification.</title>
        <authorList>
            <person name="Goeker M."/>
        </authorList>
    </citation>
    <scope>NUCLEOTIDE SEQUENCE [LARGE SCALE GENOMIC DNA]</scope>
    <source>
        <strain evidence="6 7">DSM 566</strain>
    </source>
</reference>
<feature type="domain" description="Pirin C-terminal" evidence="5">
    <location>
        <begin position="165"/>
        <end position="270"/>
    </location>
</feature>
<dbReference type="PANTHER" id="PTHR13903:SF8">
    <property type="entry name" value="PIRIN"/>
    <property type="match status" value="1"/>
</dbReference>
<dbReference type="GO" id="GO:0046872">
    <property type="term" value="F:metal ion binding"/>
    <property type="evidence" value="ECO:0007669"/>
    <property type="project" value="UniProtKB-KW"/>
</dbReference>
<evidence type="ECO:0000256" key="3">
    <source>
        <dbReference type="RuleBase" id="RU003457"/>
    </source>
</evidence>
<organism evidence="6 7">
    <name type="scientific">Sphaerotilus hippei</name>
    <dbReference type="NCBI Taxonomy" id="744406"/>
    <lineage>
        <taxon>Bacteria</taxon>
        <taxon>Pseudomonadati</taxon>
        <taxon>Pseudomonadota</taxon>
        <taxon>Betaproteobacteria</taxon>
        <taxon>Burkholderiales</taxon>
        <taxon>Sphaerotilaceae</taxon>
        <taxon>Sphaerotilus</taxon>
    </lineage>
</organism>
<protein>
    <recommendedName>
        <fullName evidence="8">Pirin family protein</fullName>
    </recommendedName>
</protein>
<evidence type="ECO:0000256" key="2">
    <source>
        <dbReference type="PIRSR" id="PIRSR006232-1"/>
    </source>
</evidence>
<evidence type="ECO:0000313" key="6">
    <source>
        <dbReference type="EMBL" id="PXW92285.1"/>
    </source>
</evidence>
<dbReference type="InterPro" id="IPR011051">
    <property type="entry name" value="RmlC_Cupin_sf"/>
</dbReference>
<evidence type="ECO:0000256" key="1">
    <source>
        <dbReference type="ARBA" id="ARBA00008416"/>
    </source>
</evidence>
<feature type="binding site" evidence="2">
    <location>
        <position position="46"/>
    </location>
    <ligand>
        <name>Fe cation</name>
        <dbReference type="ChEBI" id="CHEBI:24875"/>
    </ligand>
</feature>
<evidence type="ECO:0000259" key="5">
    <source>
        <dbReference type="Pfam" id="PF05726"/>
    </source>
</evidence>
<name>A0A318GV66_9BURK</name>
<dbReference type="RefSeq" id="WP_110402396.1">
    <property type="nucleotide sequence ID" value="NZ_QJJS01000026.1"/>
</dbReference>
<feature type="binding site" evidence="2">
    <location>
        <position position="95"/>
    </location>
    <ligand>
        <name>Fe cation</name>
        <dbReference type="ChEBI" id="CHEBI:24875"/>
    </ligand>
</feature>
<keyword evidence="7" id="KW-1185">Reference proteome</keyword>
<evidence type="ECO:0000313" key="7">
    <source>
        <dbReference type="Proteomes" id="UP000247811"/>
    </source>
</evidence>
<dbReference type="InterPro" id="IPR003829">
    <property type="entry name" value="Pirin_N_dom"/>
</dbReference>
<feature type="binding site" evidence="2">
    <location>
        <position position="48"/>
    </location>
    <ligand>
        <name>Fe cation</name>
        <dbReference type="ChEBI" id="CHEBI:24875"/>
    </ligand>
</feature>
<dbReference type="InterPro" id="IPR008778">
    <property type="entry name" value="Pirin_C_dom"/>
</dbReference>
<keyword evidence="2" id="KW-0408">Iron</keyword>
<dbReference type="Proteomes" id="UP000247811">
    <property type="component" value="Unassembled WGS sequence"/>
</dbReference>
<dbReference type="Gene3D" id="2.60.120.10">
    <property type="entry name" value="Jelly Rolls"/>
    <property type="match status" value="2"/>
</dbReference>
<comment type="similarity">
    <text evidence="1 3">Belongs to the pirin family.</text>
</comment>
<dbReference type="PANTHER" id="PTHR13903">
    <property type="entry name" value="PIRIN-RELATED"/>
    <property type="match status" value="1"/>
</dbReference>
<sequence length="272" mass="28849">MTSFARLRRMNLGSQFHAFGLHAAELTDPILGIDHAWMSGPTFPPHPHAGFSAVSYLFLDSQTWINNRDSLGGRQKILPGGLHWTAAGRGVVHEENPAEPGRTVHMLQIFVNLPQARQGDAPFALALAPQDVPVASLPGARVRIPLGEFAGQRSPLQPPTEVRLLDISLDEGASLSVPVPAGHTAFVLPIFGRVVVDGEALDSDGAPVPVAPASPEARVIALQATQGAAKVALFSGAPLEQPVHWQGPMALASPEALHRALSAYQRGEFGQI</sequence>
<evidence type="ECO:0000259" key="4">
    <source>
        <dbReference type="Pfam" id="PF02678"/>
    </source>
</evidence>
<dbReference type="SUPFAM" id="SSF51182">
    <property type="entry name" value="RmlC-like cupins"/>
    <property type="match status" value="1"/>
</dbReference>
<comment type="cofactor">
    <cofactor evidence="2">
        <name>Fe cation</name>
        <dbReference type="ChEBI" id="CHEBI:24875"/>
    </cofactor>
    <text evidence="2">Binds 1 Fe cation per subunit.</text>
</comment>
<dbReference type="PIRSF" id="PIRSF006232">
    <property type="entry name" value="Pirin"/>
    <property type="match status" value="1"/>
</dbReference>
<dbReference type="EMBL" id="QJJS01000026">
    <property type="protein sequence ID" value="PXW92285.1"/>
    <property type="molecule type" value="Genomic_DNA"/>
</dbReference>
<dbReference type="AlphaFoldDB" id="A0A318GV66"/>
<gene>
    <name evidence="6" type="ORF">C7444_1265</name>
</gene>
<dbReference type="CDD" id="cd02247">
    <property type="entry name" value="cupin_pirin_C"/>
    <property type="match status" value="1"/>
</dbReference>
<dbReference type="Pfam" id="PF02678">
    <property type="entry name" value="Pirin"/>
    <property type="match status" value="1"/>
</dbReference>
<evidence type="ECO:0008006" key="8">
    <source>
        <dbReference type="Google" id="ProtNLM"/>
    </source>
</evidence>
<dbReference type="InterPro" id="IPR014710">
    <property type="entry name" value="RmlC-like_jellyroll"/>
</dbReference>
<dbReference type="InterPro" id="IPR012093">
    <property type="entry name" value="Pirin"/>
</dbReference>